<dbReference type="PANTHER" id="PTHR15375:SF26">
    <property type="entry name" value="PROTEIN CHIFFON"/>
    <property type="match status" value="1"/>
</dbReference>
<dbReference type="SMART" id="SM00586">
    <property type="entry name" value="ZnF_DBF"/>
    <property type="match status" value="1"/>
</dbReference>
<dbReference type="InterPro" id="IPR051590">
    <property type="entry name" value="Replication_Regulatory_Kinase"/>
</dbReference>
<proteinExistence type="predicted"/>
<dbReference type="InterPro" id="IPR038545">
    <property type="entry name" value="Znf_DBF_sf"/>
</dbReference>
<evidence type="ECO:0000259" key="6">
    <source>
        <dbReference type="PROSITE" id="PS51265"/>
    </source>
</evidence>
<dbReference type="GO" id="GO:0043539">
    <property type="term" value="F:protein serine/threonine kinase activator activity"/>
    <property type="evidence" value="ECO:0007669"/>
    <property type="project" value="TreeGrafter"/>
</dbReference>
<reference evidence="7" key="1">
    <citation type="submission" date="2022-08" db="UniProtKB">
        <authorList>
            <consortium name="EnsemblMetazoa"/>
        </authorList>
    </citation>
    <scope>IDENTIFICATION</scope>
    <source>
        <strain evidence="7">05x7-T-G4-1.051#20</strain>
    </source>
</reference>
<dbReference type="OrthoDB" id="21380at2759"/>
<dbReference type="Pfam" id="PF07535">
    <property type="entry name" value="zf-DBF"/>
    <property type="match status" value="1"/>
</dbReference>
<organism evidence="7 8">
    <name type="scientific">Magallana gigas</name>
    <name type="common">Pacific oyster</name>
    <name type="synonym">Crassostrea gigas</name>
    <dbReference type="NCBI Taxonomy" id="29159"/>
    <lineage>
        <taxon>Eukaryota</taxon>
        <taxon>Metazoa</taxon>
        <taxon>Spiralia</taxon>
        <taxon>Lophotrochozoa</taxon>
        <taxon>Mollusca</taxon>
        <taxon>Bivalvia</taxon>
        <taxon>Autobranchia</taxon>
        <taxon>Pteriomorphia</taxon>
        <taxon>Ostreida</taxon>
        <taxon>Ostreoidea</taxon>
        <taxon>Ostreidae</taxon>
        <taxon>Magallana</taxon>
    </lineage>
</organism>
<keyword evidence="3" id="KW-0862">Zinc</keyword>
<dbReference type="AlphaFoldDB" id="A0A8W8KLU6"/>
<dbReference type="GO" id="GO:0031431">
    <property type="term" value="C:Dbf4-dependent protein kinase complex"/>
    <property type="evidence" value="ECO:0007669"/>
    <property type="project" value="TreeGrafter"/>
</dbReference>
<evidence type="ECO:0000256" key="4">
    <source>
        <dbReference type="PROSITE-ProRule" id="PRU00600"/>
    </source>
</evidence>
<evidence type="ECO:0000256" key="3">
    <source>
        <dbReference type="ARBA" id="ARBA00022833"/>
    </source>
</evidence>
<keyword evidence="2 4" id="KW-0863">Zinc-finger</keyword>
<keyword evidence="8" id="KW-1185">Reference proteome</keyword>
<evidence type="ECO:0000313" key="8">
    <source>
        <dbReference type="Proteomes" id="UP000005408"/>
    </source>
</evidence>
<dbReference type="GO" id="GO:1901987">
    <property type="term" value="P:regulation of cell cycle phase transition"/>
    <property type="evidence" value="ECO:0007669"/>
    <property type="project" value="TreeGrafter"/>
</dbReference>
<protein>
    <recommendedName>
        <fullName evidence="6">DBF4-type domain-containing protein</fullName>
    </recommendedName>
</protein>
<dbReference type="EnsemblMetazoa" id="G237.1">
    <property type="protein sequence ID" value="G237.1:cds"/>
    <property type="gene ID" value="G237"/>
</dbReference>
<dbReference type="GO" id="GO:0008270">
    <property type="term" value="F:zinc ion binding"/>
    <property type="evidence" value="ECO:0007669"/>
    <property type="project" value="UniProtKB-KW"/>
</dbReference>
<evidence type="ECO:0000256" key="5">
    <source>
        <dbReference type="SAM" id="MobiDB-lite"/>
    </source>
</evidence>
<evidence type="ECO:0000313" key="7">
    <source>
        <dbReference type="EnsemblMetazoa" id="G237.1:cds"/>
    </source>
</evidence>
<sequence>MTLITHDGARRKLQFVPSSQRTYYLDISSTKQRAKVVQRILALQGKIEEFLSKDVNLVLTDRNNISKESETHETSSVTQKQTLPLSRGKALLLKAAKHKSLPNDPVQNAHVLGVDIQRVSKFLKETEHMNIKQKKRNKAGAMDGIEPLTWSEKENCPMIKCEDMEKNYKPLMKHLDSFPSVNYGPELASPFDKNVLLCRKSKENVNRYATEKQALPIMKKGGYCEACDYWYKCTLRQHLNSEKHLKFIRNSTNYLALDEIMGKLPCLESFLKKFNLDKEIHCDSTLNEKSPNLTSESVLKEEPLTKTVVETDGTCLSEKCAVGDSLVKTTGDFYKKNEADHSELFFSDKKSIEEDVLDKDIPKQENPIDTLREQNLKQSSRPLSDIYFSPIHSPSCEPANLSFADLANQWMADIKSACIKTDVDCSSNPQNKNLQNEDSVLNQPCVTEESNAKMLENVSKPVSVADNLDDGALVTKMETAPSETRISGHVSSYDNSAKSKVADATNKVLSGINASENVSNVLTNHVNNEDNVLGLFSNKTPQLPVAASKKVPVSRRLTYSPCTSKPNHDLRAMLFQNNLENKENQPSPTYKSEQGQETTQQPIKIKINLSSLRVNPNVQLVKPHRKRPRVSSSNVYCAVQQSDMKLKLCKVKVTPIQQNGDLRHYWKVRKSGGCRLVFSAEKRKASDDDEYVSKRKRLNVQ</sequence>
<dbReference type="InterPro" id="IPR006572">
    <property type="entry name" value="Znf_DBF"/>
</dbReference>
<keyword evidence="1" id="KW-0479">Metal-binding</keyword>
<feature type="region of interest" description="Disordered" evidence="5">
    <location>
        <begin position="581"/>
        <end position="600"/>
    </location>
</feature>
<dbReference type="PANTHER" id="PTHR15375">
    <property type="entry name" value="ACTIVATOR OF S-PHASE KINASE-RELATED"/>
    <property type="match status" value="1"/>
</dbReference>
<dbReference type="GO" id="GO:0010571">
    <property type="term" value="P:positive regulation of nuclear cell cycle DNA replication"/>
    <property type="evidence" value="ECO:0007669"/>
    <property type="project" value="TreeGrafter"/>
</dbReference>
<feature type="domain" description="DBF4-type" evidence="6">
    <location>
        <begin position="217"/>
        <end position="267"/>
    </location>
</feature>
<name>A0A8W8KLU6_MAGGI</name>
<dbReference type="Proteomes" id="UP000005408">
    <property type="component" value="Unassembled WGS sequence"/>
</dbReference>
<accession>A0A8W8KLU6</accession>
<dbReference type="GO" id="GO:0003676">
    <property type="term" value="F:nucleic acid binding"/>
    <property type="evidence" value="ECO:0007669"/>
    <property type="project" value="InterPro"/>
</dbReference>
<dbReference type="Gene3D" id="6.10.250.3410">
    <property type="entry name" value="DBF zinc finger"/>
    <property type="match status" value="1"/>
</dbReference>
<dbReference type="PROSITE" id="PS51265">
    <property type="entry name" value="ZF_DBF4"/>
    <property type="match status" value="1"/>
</dbReference>
<evidence type="ECO:0000256" key="1">
    <source>
        <dbReference type="ARBA" id="ARBA00022723"/>
    </source>
</evidence>
<evidence type="ECO:0000256" key="2">
    <source>
        <dbReference type="ARBA" id="ARBA00022771"/>
    </source>
</evidence>